<dbReference type="InterPro" id="IPR005321">
    <property type="entry name" value="Peptidase_S58_DmpA"/>
</dbReference>
<proteinExistence type="inferred from homology"/>
<evidence type="ECO:0000313" key="2">
    <source>
        <dbReference type="EMBL" id="KAA6393216.1"/>
    </source>
</evidence>
<evidence type="ECO:0000313" key="3">
    <source>
        <dbReference type="Proteomes" id="UP000324800"/>
    </source>
</evidence>
<sequence length="327" mass="33961">MRNAITDVPGIRVGQAQDFEGATGCTVILCEADGAVAGVDVRGSAPGVRETDTIHPLNFITKANAVYLSGGSAFGLDGASGVMQFLEEKKIGIDVEVTHVPIVLGAVLFDLNVGSPNIRPDKAMGYKACQTSGMDVLQGNVGAGTGATIGKSAISEFQMKGGVGTASRQIGNIVIGAIVVVNCYGDIIDKSTGKIIAGCLNKTKTGFADTIQLIQTQILSKTNPDPFKICTNTTLGCIATNAKFTKSQCTKLAQMAHDGFARSINPVHTMFDGDIIFSLSTGDIEADLTSIGSIGAEVMSDAIVNAIKNAKSAYGYMGYLDLPKILL</sequence>
<dbReference type="AlphaFoldDB" id="A0A5J4WEQ5"/>
<dbReference type="PANTHER" id="PTHR36512">
    <property type="entry name" value="D-AMINOPEPTIDASE"/>
    <property type="match status" value="1"/>
</dbReference>
<organism evidence="2 3">
    <name type="scientific">Streblomastix strix</name>
    <dbReference type="NCBI Taxonomy" id="222440"/>
    <lineage>
        <taxon>Eukaryota</taxon>
        <taxon>Metamonada</taxon>
        <taxon>Preaxostyla</taxon>
        <taxon>Oxymonadida</taxon>
        <taxon>Streblomastigidae</taxon>
        <taxon>Streblomastix</taxon>
    </lineage>
</organism>
<accession>A0A5J4WEQ5</accession>
<dbReference type="GO" id="GO:0004177">
    <property type="term" value="F:aminopeptidase activity"/>
    <property type="evidence" value="ECO:0007669"/>
    <property type="project" value="TreeGrafter"/>
</dbReference>
<dbReference type="SUPFAM" id="SSF56266">
    <property type="entry name" value="DmpA/ArgJ-like"/>
    <property type="match status" value="1"/>
</dbReference>
<dbReference type="Pfam" id="PF03576">
    <property type="entry name" value="Peptidase_S58"/>
    <property type="match status" value="1"/>
</dbReference>
<dbReference type="InterPro" id="IPR016117">
    <property type="entry name" value="ArgJ-like_dom_sf"/>
</dbReference>
<gene>
    <name evidence="2" type="ORF">EZS28_011257</name>
</gene>
<dbReference type="EMBL" id="SNRW01002301">
    <property type="protein sequence ID" value="KAA6393216.1"/>
    <property type="molecule type" value="Genomic_DNA"/>
</dbReference>
<evidence type="ECO:0000256" key="1">
    <source>
        <dbReference type="ARBA" id="ARBA00007068"/>
    </source>
</evidence>
<comment type="similarity">
    <text evidence="1">Belongs to the peptidase S58 family.</text>
</comment>
<dbReference type="CDD" id="cd02252">
    <property type="entry name" value="nylC_like"/>
    <property type="match status" value="1"/>
</dbReference>
<reference evidence="2 3" key="1">
    <citation type="submission" date="2019-03" db="EMBL/GenBank/DDBJ databases">
        <title>Single cell metagenomics reveals metabolic interactions within the superorganism composed of flagellate Streblomastix strix and complex community of Bacteroidetes bacteria on its surface.</title>
        <authorList>
            <person name="Treitli S.C."/>
            <person name="Kolisko M."/>
            <person name="Husnik F."/>
            <person name="Keeling P."/>
            <person name="Hampl V."/>
        </authorList>
    </citation>
    <scope>NUCLEOTIDE SEQUENCE [LARGE SCALE GENOMIC DNA]</scope>
    <source>
        <strain evidence="2">ST1C</strain>
    </source>
</reference>
<dbReference type="PANTHER" id="PTHR36512:SF3">
    <property type="entry name" value="BLR5678 PROTEIN"/>
    <property type="match status" value="1"/>
</dbReference>
<protein>
    <submittedName>
        <fullName evidence="2">Putative peptidase S58 family protein</fullName>
    </submittedName>
</protein>
<dbReference type="OrthoDB" id="331038at2759"/>
<comment type="caution">
    <text evidence="2">The sequence shown here is derived from an EMBL/GenBank/DDBJ whole genome shotgun (WGS) entry which is preliminary data.</text>
</comment>
<dbReference type="Gene3D" id="3.60.70.12">
    <property type="entry name" value="L-amino peptidase D-ALA esterase/amidase"/>
    <property type="match status" value="1"/>
</dbReference>
<dbReference type="Proteomes" id="UP000324800">
    <property type="component" value="Unassembled WGS sequence"/>
</dbReference>
<name>A0A5J4WEQ5_9EUKA</name>